<dbReference type="Pfam" id="PF01379">
    <property type="entry name" value="Porphobil_deam"/>
    <property type="match status" value="1"/>
</dbReference>
<dbReference type="PANTHER" id="PTHR11557:SF0">
    <property type="entry name" value="PORPHOBILINOGEN DEAMINASE"/>
    <property type="match status" value="1"/>
</dbReference>
<dbReference type="OrthoDB" id="9810298at2"/>
<dbReference type="InterPro" id="IPR000860">
    <property type="entry name" value="HemC"/>
</dbReference>
<dbReference type="InterPro" id="IPR036803">
    <property type="entry name" value="Porphobilinogen_deaminase_C_sf"/>
</dbReference>
<evidence type="ECO:0000256" key="3">
    <source>
        <dbReference type="ARBA" id="ARBA00012655"/>
    </source>
</evidence>
<dbReference type="SUPFAM" id="SSF54782">
    <property type="entry name" value="Porphobilinogen deaminase (hydroxymethylbilane synthase), C-terminal domain"/>
    <property type="match status" value="1"/>
</dbReference>
<evidence type="ECO:0000256" key="5">
    <source>
        <dbReference type="ARBA" id="ARBA00023244"/>
    </source>
</evidence>
<comment type="function">
    <text evidence="1">Tetrapolymerization of the monopyrrole PBG into the hydroxymethylbilane pre-uroporphyrinogen in several discrete steps.</text>
</comment>
<comment type="similarity">
    <text evidence="2">Belongs to the HMBS family.</text>
</comment>
<gene>
    <name evidence="10" type="ORF">HMPREF9470_03679</name>
</gene>
<evidence type="ECO:0000256" key="6">
    <source>
        <dbReference type="ARBA" id="ARBA00048169"/>
    </source>
</evidence>
<evidence type="ECO:0000313" key="11">
    <source>
        <dbReference type="Proteomes" id="UP000037392"/>
    </source>
</evidence>
<comment type="caution">
    <text evidence="10">The sequence shown here is derived from an EMBL/GenBank/DDBJ whole genome shotgun (WGS) entry which is preliminary data.</text>
</comment>
<evidence type="ECO:0000256" key="7">
    <source>
        <dbReference type="NCBIfam" id="TIGR00212"/>
    </source>
</evidence>
<keyword evidence="4" id="KW-0808">Transferase</keyword>
<proteinExistence type="inferred from homology"/>
<feature type="domain" description="Porphobilinogen deaminase N-terminal" evidence="8">
    <location>
        <begin position="5"/>
        <end position="219"/>
    </location>
</feature>
<evidence type="ECO:0000256" key="1">
    <source>
        <dbReference type="ARBA" id="ARBA00002869"/>
    </source>
</evidence>
<evidence type="ECO:0000259" key="8">
    <source>
        <dbReference type="Pfam" id="PF01379"/>
    </source>
</evidence>
<sequence>MSKVVRIGTRKSALALIQTQLVAEELKQACPGLEIEVVTKDTLGDRILDRPLQEFGGKGVFVSEFEQAIKAGTIDLAVHSAKDLPMELAPGLCIAAVSHREDPRDVLVTMKGAMETGKEIIGIGTSSPRRQLEAMENHEILWPGSKGVQCGILRGNVHTRLKRLEEGSFDGIILAAAGLKRLDLLGHDGYDFRFLRPDLFIPAGGQGLMAVEAREGSEAAALCQAMDHREGRLCLTLERAVLQLLDAGCHEPVGIFSQLSGERMKVWGISRKNNITKRACLEGGITPREIRQMAEQAGKELG</sequence>
<name>A0A0J9BXZ8_9FIRM</name>
<dbReference type="Gene3D" id="3.30.160.40">
    <property type="entry name" value="Porphobilinogen deaminase, C-terminal domain"/>
    <property type="match status" value="1"/>
</dbReference>
<organism evidence="10 11">
    <name type="scientific">[Clostridium] citroniae WAL-19142</name>
    <dbReference type="NCBI Taxonomy" id="742734"/>
    <lineage>
        <taxon>Bacteria</taxon>
        <taxon>Bacillati</taxon>
        <taxon>Bacillota</taxon>
        <taxon>Clostridia</taxon>
        <taxon>Lachnospirales</taxon>
        <taxon>Lachnospiraceae</taxon>
        <taxon>Enterocloster</taxon>
    </lineage>
</organism>
<dbReference type="AlphaFoldDB" id="A0A0J9BXZ8"/>
<dbReference type="GO" id="GO:0005737">
    <property type="term" value="C:cytoplasm"/>
    <property type="evidence" value="ECO:0007669"/>
    <property type="project" value="UniProtKB-UniRule"/>
</dbReference>
<dbReference type="SUPFAM" id="SSF53850">
    <property type="entry name" value="Periplasmic binding protein-like II"/>
    <property type="match status" value="1"/>
</dbReference>
<dbReference type="PANTHER" id="PTHR11557">
    <property type="entry name" value="PORPHOBILINOGEN DEAMINASE"/>
    <property type="match status" value="1"/>
</dbReference>
<evidence type="ECO:0000259" key="9">
    <source>
        <dbReference type="Pfam" id="PF03900"/>
    </source>
</evidence>
<dbReference type="Pfam" id="PF03900">
    <property type="entry name" value="Porphobil_deamC"/>
    <property type="match status" value="1"/>
</dbReference>
<dbReference type="InterPro" id="IPR022418">
    <property type="entry name" value="Porphobilinogen_deaminase_C"/>
</dbReference>
<dbReference type="PIRSF" id="PIRSF001438">
    <property type="entry name" value="4pyrrol_synth_OHMeBilane_synth"/>
    <property type="match status" value="1"/>
</dbReference>
<protein>
    <recommendedName>
        <fullName evidence="3 7">Hydroxymethylbilane synthase</fullName>
        <ecNumber evidence="3 7">2.5.1.61</ecNumber>
    </recommendedName>
</protein>
<reference evidence="10 11" key="1">
    <citation type="submission" date="2011-04" db="EMBL/GenBank/DDBJ databases">
        <title>The Genome Sequence of Clostridium citroniae WAL-19142.</title>
        <authorList>
            <consortium name="The Broad Institute Genome Sequencing Platform"/>
            <person name="Earl A."/>
            <person name="Ward D."/>
            <person name="Feldgarden M."/>
            <person name="Gevers D."/>
            <person name="Warren Y.A."/>
            <person name="Tyrrell K.L."/>
            <person name="Citron D.M."/>
            <person name="Goldstein E.J."/>
            <person name="Daigneault M."/>
            <person name="Allen-Vercoe E."/>
            <person name="Young S.K."/>
            <person name="Zeng Q."/>
            <person name="Gargeya S."/>
            <person name="Fitzgerald M."/>
            <person name="Haas B."/>
            <person name="Abouelleil A."/>
            <person name="Alvarado L."/>
            <person name="Arachchi H.M."/>
            <person name="Berlin A."/>
            <person name="Brown A."/>
            <person name="Chapman S.B."/>
            <person name="Chen Z."/>
            <person name="Dunbar C."/>
            <person name="Freedman E."/>
            <person name="Gearin G."/>
            <person name="Gellesch M."/>
            <person name="Goldberg J."/>
            <person name="Griggs A."/>
            <person name="Gujja S."/>
            <person name="Heilman E.R."/>
            <person name="Heiman D."/>
            <person name="Howarth C."/>
            <person name="Larson L."/>
            <person name="Lui A."/>
            <person name="MacDonald P.J."/>
            <person name="Mehta T."/>
            <person name="Montmayeur A."/>
            <person name="Murphy C."/>
            <person name="Neiman D."/>
            <person name="Pearson M."/>
            <person name="Priest M."/>
            <person name="Roberts A."/>
            <person name="Saif S."/>
            <person name="Shea T."/>
            <person name="Shenoy N."/>
            <person name="Sisk P."/>
            <person name="Stolte C."/>
            <person name="Sykes S."/>
            <person name="White J."/>
            <person name="Yandava C."/>
            <person name="Wortman J."/>
            <person name="Nusbaum C."/>
            <person name="Birren B."/>
        </authorList>
    </citation>
    <scope>NUCLEOTIDE SEQUENCE [LARGE SCALE GENOMIC DNA]</scope>
    <source>
        <strain evidence="10 11">WAL-19142</strain>
    </source>
</reference>
<evidence type="ECO:0000256" key="2">
    <source>
        <dbReference type="ARBA" id="ARBA00005638"/>
    </source>
</evidence>
<dbReference type="InterPro" id="IPR022417">
    <property type="entry name" value="Porphobilin_deaminase_N"/>
</dbReference>
<dbReference type="Gene3D" id="3.40.190.10">
    <property type="entry name" value="Periplasmic binding protein-like II"/>
    <property type="match status" value="2"/>
</dbReference>
<dbReference type="EMBL" id="ADLK01000028">
    <property type="protein sequence ID" value="KMW17026.1"/>
    <property type="molecule type" value="Genomic_DNA"/>
</dbReference>
<accession>A0A0J9BXZ8</accession>
<comment type="catalytic activity">
    <reaction evidence="6">
        <text>4 porphobilinogen + H2O = hydroxymethylbilane + 4 NH4(+)</text>
        <dbReference type="Rhea" id="RHEA:13185"/>
        <dbReference type="ChEBI" id="CHEBI:15377"/>
        <dbReference type="ChEBI" id="CHEBI:28938"/>
        <dbReference type="ChEBI" id="CHEBI:57845"/>
        <dbReference type="ChEBI" id="CHEBI:58126"/>
        <dbReference type="EC" id="2.5.1.61"/>
    </reaction>
</comment>
<dbReference type="GeneID" id="93162583"/>
<keyword evidence="5" id="KW-0627">Porphyrin biosynthesis</keyword>
<dbReference type="Proteomes" id="UP000037392">
    <property type="component" value="Unassembled WGS sequence"/>
</dbReference>
<dbReference type="GO" id="GO:0006783">
    <property type="term" value="P:heme biosynthetic process"/>
    <property type="evidence" value="ECO:0007669"/>
    <property type="project" value="TreeGrafter"/>
</dbReference>
<dbReference type="EC" id="2.5.1.61" evidence="3 7"/>
<dbReference type="GO" id="GO:0004418">
    <property type="term" value="F:hydroxymethylbilane synthase activity"/>
    <property type="evidence" value="ECO:0007669"/>
    <property type="project" value="UniProtKB-UniRule"/>
</dbReference>
<dbReference type="RefSeq" id="WP_048930451.1">
    <property type="nucleotide sequence ID" value="NZ_KQ235880.1"/>
</dbReference>
<dbReference type="NCBIfam" id="TIGR00212">
    <property type="entry name" value="hemC"/>
    <property type="match status" value="1"/>
</dbReference>
<evidence type="ECO:0000313" key="10">
    <source>
        <dbReference type="EMBL" id="KMW17026.1"/>
    </source>
</evidence>
<dbReference type="PRINTS" id="PR00151">
    <property type="entry name" value="PORPHBDMNASE"/>
</dbReference>
<feature type="domain" description="Porphobilinogen deaminase C-terminal" evidence="9">
    <location>
        <begin position="233"/>
        <end position="301"/>
    </location>
</feature>
<evidence type="ECO:0000256" key="4">
    <source>
        <dbReference type="ARBA" id="ARBA00022679"/>
    </source>
</evidence>
<dbReference type="PATRIC" id="fig|742734.4.peg.3947"/>